<evidence type="ECO:0000313" key="1">
    <source>
        <dbReference type="EMBL" id="KAI0048554.1"/>
    </source>
</evidence>
<gene>
    <name evidence="1" type="ORF">FA95DRAFT_1557916</name>
</gene>
<sequence length="113" mass="12064">IVGFDQPNWFSICAEHNAHPNWSSHSPTRPSQSFGAPGWGCIGASPVSKPEETSSGRTVHEEGIPQGQRDTSTTPPPDERHGRTEGVRRSDGTIPKAGISALQRVNSYSTAAT</sequence>
<dbReference type="Proteomes" id="UP000814033">
    <property type="component" value="Unassembled WGS sequence"/>
</dbReference>
<reference evidence="1" key="2">
    <citation type="journal article" date="2022" name="New Phytol.">
        <title>Evolutionary transition to the ectomycorrhizal habit in the genomes of a hyperdiverse lineage of mushroom-forming fungi.</title>
        <authorList>
            <person name="Looney B."/>
            <person name="Miyauchi S."/>
            <person name="Morin E."/>
            <person name="Drula E."/>
            <person name="Courty P.E."/>
            <person name="Kohler A."/>
            <person name="Kuo A."/>
            <person name="LaButti K."/>
            <person name="Pangilinan J."/>
            <person name="Lipzen A."/>
            <person name="Riley R."/>
            <person name="Andreopoulos W."/>
            <person name="He G."/>
            <person name="Johnson J."/>
            <person name="Nolan M."/>
            <person name="Tritt A."/>
            <person name="Barry K.W."/>
            <person name="Grigoriev I.V."/>
            <person name="Nagy L.G."/>
            <person name="Hibbett D."/>
            <person name="Henrissat B."/>
            <person name="Matheny P.B."/>
            <person name="Labbe J."/>
            <person name="Martin F.M."/>
        </authorList>
    </citation>
    <scope>NUCLEOTIDE SEQUENCE</scope>
    <source>
        <strain evidence="1">FP105234-sp</strain>
    </source>
</reference>
<comment type="caution">
    <text evidence="1">The sequence shown here is derived from an EMBL/GenBank/DDBJ whole genome shotgun (WGS) entry which is preliminary data.</text>
</comment>
<keyword evidence="2" id="KW-1185">Reference proteome</keyword>
<dbReference type="EMBL" id="MU275885">
    <property type="protein sequence ID" value="KAI0048554.1"/>
    <property type="molecule type" value="Genomic_DNA"/>
</dbReference>
<proteinExistence type="predicted"/>
<protein>
    <submittedName>
        <fullName evidence="1">Uncharacterized protein</fullName>
    </submittedName>
</protein>
<evidence type="ECO:0000313" key="2">
    <source>
        <dbReference type="Proteomes" id="UP000814033"/>
    </source>
</evidence>
<name>A0ACB8RX04_9AGAM</name>
<organism evidence="1 2">
    <name type="scientific">Auriscalpium vulgare</name>
    <dbReference type="NCBI Taxonomy" id="40419"/>
    <lineage>
        <taxon>Eukaryota</taxon>
        <taxon>Fungi</taxon>
        <taxon>Dikarya</taxon>
        <taxon>Basidiomycota</taxon>
        <taxon>Agaricomycotina</taxon>
        <taxon>Agaricomycetes</taxon>
        <taxon>Russulales</taxon>
        <taxon>Auriscalpiaceae</taxon>
        <taxon>Auriscalpium</taxon>
    </lineage>
</organism>
<reference evidence="1" key="1">
    <citation type="submission" date="2021-02" db="EMBL/GenBank/DDBJ databases">
        <authorList>
            <consortium name="DOE Joint Genome Institute"/>
            <person name="Ahrendt S."/>
            <person name="Looney B.P."/>
            <person name="Miyauchi S."/>
            <person name="Morin E."/>
            <person name="Drula E."/>
            <person name="Courty P.E."/>
            <person name="Chicoki N."/>
            <person name="Fauchery L."/>
            <person name="Kohler A."/>
            <person name="Kuo A."/>
            <person name="Labutti K."/>
            <person name="Pangilinan J."/>
            <person name="Lipzen A."/>
            <person name="Riley R."/>
            <person name="Andreopoulos W."/>
            <person name="He G."/>
            <person name="Johnson J."/>
            <person name="Barry K.W."/>
            <person name="Grigoriev I.V."/>
            <person name="Nagy L."/>
            <person name="Hibbett D."/>
            <person name="Henrissat B."/>
            <person name="Matheny P.B."/>
            <person name="Labbe J."/>
            <person name="Martin F."/>
        </authorList>
    </citation>
    <scope>NUCLEOTIDE SEQUENCE</scope>
    <source>
        <strain evidence="1">FP105234-sp</strain>
    </source>
</reference>
<accession>A0ACB8RX04</accession>
<feature type="non-terminal residue" evidence="1">
    <location>
        <position position="1"/>
    </location>
</feature>